<evidence type="ECO:0000256" key="3">
    <source>
        <dbReference type="ARBA" id="ARBA00012865"/>
    </source>
</evidence>
<organism evidence="7 8">
    <name type="scientific">Leeuwenhoekiella palythoae</name>
    <dbReference type="NCBI Taxonomy" id="573501"/>
    <lineage>
        <taxon>Bacteria</taxon>
        <taxon>Pseudomonadati</taxon>
        <taxon>Bacteroidota</taxon>
        <taxon>Flavobacteriia</taxon>
        <taxon>Flavobacteriales</taxon>
        <taxon>Flavobacteriaceae</taxon>
        <taxon>Leeuwenhoekiella</taxon>
    </lineage>
</organism>
<keyword evidence="9" id="KW-1185">Reference proteome</keyword>
<evidence type="ECO:0000313" key="9">
    <source>
        <dbReference type="Proteomes" id="UP000290037"/>
    </source>
</evidence>
<reference evidence="8" key="1">
    <citation type="submission" date="2016-11" db="EMBL/GenBank/DDBJ databases">
        <authorList>
            <person name="Varghese N."/>
            <person name="Submissions S."/>
        </authorList>
    </citation>
    <scope>NUCLEOTIDE SEQUENCE [LARGE SCALE GENOMIC DNA]</scope>
    <source>
        <strain evidence="8">DSM 19859</strain>
    </source>
</reference>
<protein>
    <recommendedName>
        <fullName evidence="3">beta-lactamase</fullName>
        <ecNumber evidence="3">3.5.2.6</ecNumber>
    </recommendedName>
</protein>
<dbReference type="STRING" id="573501.SAMN04487999_0080"/>
<sequence length="312" mass="34811">MRKLSFALVLLVVAMTSKITAQELPFKDCIDAPLEDFNSSVLTTQLYNQIAKDPTMKRLVDQKKMAVGIVSLDDPNAIQYAGLNGEEMMYAASLPKIAILLSAMDAIEKGELKETAEVKKDMWLMISKSNNQASTRMIDRLGYDKISSVLTSDRYKLYDQSKGGGLWVGKRYAAAGERRPDPMKGLSHAATAEQVCRFYYKLVTGKLVSPERSKAMLDIMENPSLHHKFVNTLERIAPNARLFRKSGSWKQYHSDSILVWGEDGRKYIMVALIEDPNGEQIIRNLVFPVEKALQKSRTLLASATKGAGNLGD</sequence>
<dbReference type="GO" id="GO:0008800">
    <property type="term" value="F:beta-lactamase activity"/>
    <property type="evidence" value="ECO:0007669"/>
    <property type="project" value="UniProtKB-EC"/>
</dbReference>
<evidence type="ECO:0000256" key="1">
    <source>
        <dbReference type="ARBA" id="ARBA00001526"/>
    </source>
</evidence>
<dbReference type="Pfam" id="PF13354">
    <property type="entry name" value="Beta-lactamase2"/>
    <property type="match status" value="1"/>
</dbReference>
<evidence type="ECO:0000313" key="7">
    <source>
        <dbReference type="EMBL" id="SHH39197.1"/>
    </source>
</evidence>
<keyword evidence="4" id="KW-0732">Signal</keyword>
<feature type="signal peptide" evidence="4">
    <location>
        <begin position="1"/>
        <end position="21"/>
    </location>
</feature>
<dbReference type="EMBL" id="QOVN01000004">
    <property type="protein sequence ID" value="RXG28934.1"/>
    <property type="molecule type" value="Genomic_DNA"/>
</dbReference>
<comment type="similarity">
    <text evidence="2">Belongs to the class-A beta-lactamase family.</text>
</comment>
<evidence type="ECO:0000259" key="5">
    <source>
        <dbReference type="Pfam" id="PF13354"/>
    </source>
</evidence>
<reference evidence="6 9" key="3">
    <citation type="submission" date="2018-07" db="EMBL/GenBank/DDBJ databases">
        <title>Leeuwenhoekiella genomics.</title>
        <authorList>
            <person name="Tahon G."/>
            <person name="Willems A."/>
        </authorList>
    </citation>
    <scope>NUCLEOTIDE SEQUENCE [LARGE SCALE GENOMIC DNA]</scope>
    <source>
        <strain evidence="6 9">LMG 24856</strain>
    </source>
</reference>
<proteinExistence type="inferred from homology"/>
<dbReference type="AlphaFoldDB" id="A0A1M5SKR9"/>
<dbReference type="OrthoDB" id="5291324at2"/>
<dbReference type="Proteomes" id="UP000290037">
    <property type="component" value="Unassembled WGS sequence"/>
</dbReference>
<evidence type="ECO:0000256" key="2">
    <source>
        <dbReference type="ARBA" id="ARBA00009009"/>
    </source>
</evidence>
<gene>
    <name evidence="6" type="ORF">DSM01_2396</name>
    <name evidence="7" type="ORF">SAMN04487999_0080</name>
</gene>
<dbReference type="InterPro" id="IPR045155">
    <property type="entry name" value="Beta-lactam_cat"/>
</dbReference>
<dbReference type="InterPro" id="IPR012338">
    <property type="entry name" value="Beta-lactam/transpept-like"/>
</dbReference>
<dbReference type="SUPFAM" id="SSF56601">
    <property type="entry name" value="beta-lactamase/transpeptidase-like"/>
    <property type="match status" value="1"/>
</dbReference>
<dbReference type="GO" id="GO:0030655">
    <property type="term" value="P:beta-lactam antibiotic catabolic process"/>
    <property type="evidence" value="ECO:0007669"/>
    <property type="project" value="InterPro"/>
</dbReference>
<comment type="catalytic activity">
    <reaction evidence="1">
        <text>a beta-lactam + H2O = a substituted beta-amino acid</text>
        <dbReference type="Rhea" id="RHEA:20401"/>
        <dbReference type="ChEBI" id="CHEBI:15377"/>
        <dbReference type="ChEBI" id="CHEBI:35627"/>
        <dbReference type="ChEBI" id="CHEBI:140347"/>
        <dbReference type="EC" id="3.5.2.6"/>
    </reaction>
</comment>
<evidence type="ECO:0000256" key="4">
    <source>
        <dbReference type="SAM" id="SignalP"/>
    </source>
</evidence>
<dbReference type="PANTHER" id="PTHR35333">
    <property type="entry name" value="BETA-LACTAMASE"/>
    <property type="match status" value="1"/>
</dbReference>
<dbReference type="PANTHER" id="PTHR35333:SF3">
    <property type="entry name" value="BETA-LACTAMASE-TYPE TRANSPEPTIDASE FOLD CONTAINING PROTEIN"/>
    <property type="match status" value="1"/>
</dbReference>
<dbReference type="RefSeq" id="WP_072979201.1">
    <property type="nucleotide sequence ID" value="NZ_FQXT01000001.1"/>
</dbReference>
<reference evidence="7" key="2">
    <citation type="submission" date="2016-11" db="EMBL/GenBank/DDBJ databases">
        <authorList>
            <person name="Jaros S."/>
            <person name="Januszkiewicz K."/>
            <person name="Wedrychowicz H."/>
        </authorList>
    </citation>
    <scope>NUCLEOTIDE SEQUENCE [LARGE SCALE GENOMIC DNA]</scope>
    <source>
        <strain evidence="7">DSM 19859</strain>
    </source>
</reference>
<dbReference type="Proteomes" id="UP000184240">
    <property type="component" value="Unassembled WGS sequence"/>
</dbReference>
<feature type="domain" description="Beta-lactamase class A catalytic" evidence="5">
    <location>
        <begin position="122"/>
        <end position="272"/>
    </location>
</feature>
<name>A0A1M5SKR9_9FLAO</name>
<dbReference type="EMBL" id="FQXT01000001">
    <property type="protein sequence ID" value="SHH39197.1"/>
    <property type="molecule type" value="Genomic_DNA"/>
</dbReference>
<evidence type="ECO:0000313" key="6">
    <source>
        <dbReference type="EMBL" id="RXG28934.1"/>
    </source>
</evidence>
<accession>A0A1M5SKR9</accession>
<dbReference type="GO" id="GO:0046677">
    <property type="term" value="P:response to antibiotic"/>
    <property type="evidence" value="ECO:0007669"/>
    <property type="project" value="InterPro"/>
</dbReference>
<dbReference type="EC" id="3.5.2.6" evidence="3"/>
<dbReference type="InterPro" id="IPR000871">
    <property type="entry name" value="Beta-lactam_class-A"/>
</dbReference>
<evidence type="ECO:0000313" key="8">
    <source>
        <dbReference type="Proteomes" id="UP000184240"/>
    </source>
</evidence>
<dbReference type="Gene3D" id="3.40.710.10">
    <property type="entry name" value="DD-peptidase/beta-lactamase superfamily"/>
    <property type="match status" value="1"/>
</dbReference>
<feature type="chain" id="PRO_5009913751" description="beta-lactamase" evidence="4">
    <location>
        <begin position="22"/>
        <end position="312"/>
    </location>
</feature>